<evidence type="ECO:0000313" key="3">
    <source>
        <dbReference type="Proteomes" id="UP001597061"/>
    </source>
</evidence>
<keyword evidence="3" id="KW-1185">Reference proteome</keyword>
<dbReference type="SUPFAM" id="SSF52266">
    <property type="entry name" value="SGNH hydrolase"/>
    <property type="match status" value="1"/>
</dbReference>
<dbReference type="RefSeq" id="WP_379924199.1">
    <property type="nucleotide sequence ID" value="NZ_JBHTJI010000001.1"/>
</dbReference>
<feature type="transmembrane region" description="Helical" evidence="1">
    <location>
        <begin position="9"/>
        <end position="29"/>
    </location>
</feature>
<protein>
    <recommendedName>
        <fullName evidence="4">SGNH/GDSL hydrolase family protein</fullName>
    </recommendedName>
</protein>
<keyword evidence="1" id="KW-0812">Transmembrane</keyword>
<dbReference type="Proteomes" id="UP001597061">
    <property type="component" value="Unassembled WGS sequence"/>
</dbReference>
<dbReference type="Gene3D" id="3.40.50.1110">
    <property type="entry name" value="SGNH hydrolase"/>
    <property type="match status" value="1"/>
</dbReference>
<gene>
    <name evidence="2" type="ORF">ACFQ1R_00880</name>
</gene>
<keyword evidence="1" id="KW-0472">Membrane</keyword>
<sequence length="322" mass="37484">MKLLFLKTLIYSILIFISLEIIVRVFHLYDHYPLFIINDKNVKTYAPNQDGYTVTGNRVMNFAQYHINKSGFNSYREFTPSKNKTDIAIIGDSFIEGLHQNYNNSIGKKIESKLNDGTEVFEYGHSGYDFADQLHLISAYKEKFDLIDYIIIYMKFENDLKRDFYEPDQYWIDSQYFLTSRIQNKIKLFNYIGNIGLFEPLRELKGKIVSLGSSNPETESDKTETTKPISNDLVYLENFKKLIKTYGFNKSKTAILLDSRTTSKSFLNYCDSMGYKYLDFGKALEQSKTPATLIYDMHWNNHGREIIASEISSYIKSVKVSN</sequence>
<name>A0ABW3JDT6_9FLAO</name>
<accession>A0ABW3JDT6</accession>
<comment type="caution">
    <text evidence="2">The sequence shown here is derived from an EMBL/GenBank/DDBJ whole genome shotgun (WGS) entry which is preliminary data.</text>
</comment>
<evidence type="ECO:0008006" key="4">
    <source>
        <dbReference type="Google" id="ProtNLM"/>
    </source>
</evidence>
<dbReference type="EMBL" id="JBHTJI010000001">
    <property type="protein sequence ID" value="MFD0988635.1"/>
    <property type="molecule type" value="Genomic_DNA"/>
</dbReference>
<proteinExistence type="predicted"/>
<dbReference type="InterPro" id="IPR036514">
    <property type="entry name" value="SGNH_hydro_sf"/>
</dbReference>
<reference evidence="3" key="1">
    <citation type="journal article" date="2019" name="Int. J. Syst. Evol. Microbiol.">
        <title>The Global Catalogue of Microorganisms (GCM) 10K type strain sequencing project: providing services to taxonomists for standard genome sequencing and annotation.</title>
        <authorList>
            <consortium name="The Broad Institute Genomics Platform"/>
            <consortium name="The Broad Institute Genome Sequencing Center for Infectious Disease"/>
            <person name="Wu L."/>
            <person name="Ma J."/>
        </authorList>
    </citation>
    <scope>NUCLEOTIDE SEQUENCE [LARGE SCALE GENOMIC DNA]</scope>
    <source>
        <strain evidence="3">CCUG 62414</strain>
    </source>
</reference>
<organism evidence="2 3">
    <name type="scientific">Mariniflexile jejuense</name>
    <dbReference type="NCBI Taxonomy" id="1173582"/>
    <lineage>
        <taxon>Bacteria</taxon>
        <taxon>Pseudomonadati</taxon>
        <taxon>Bacteroidota</taxon>
        <taxon>Flavobacteriia</taxon>
        <taxon>Flavobacteriales</taxon>
        <taxon>Flavobacteriaceae</taxon>
        <taxon>Mariniflexile</taxon>
    </lineage>
</organism>
<evidence type="ECO:0000313" key="2">
    <source>
        <dbReference type="EMBL" id="MFD0988635.1"/>
    </source>
</evidence>
<keyword evidence="1" id="KW-1133">Transmembrane helix</keyword>
<evidence type="ECO:0000256" key="1">
    <source>
        <dbReference type="SAM" id="Phobius"/>
    </source>
</evidence>